<dbReference type="InterPro" id="IPR029441">
    <property type="entry name" value="Cass2"/>
</dbReference>
<name>A0A1D9LMJ2_9NEIS</name>
<accession>A0A1D9LMJ2</accession>
<evidence type="ECO:0000313" key="3">
    <source>
        <dbReference type="Proteomes" id="UP000178776"/>
    </source>
</evidence>
<dbReference type="InterPro" id="IPR010499">
    <property type="entry name" value="AraC_E-bd"/>
</dbReference>
<dbReference type="SMART" id="SM00871">
    <property type="entry name" value="AraC_E_bind"/>
    <property type="match status" value="1"/>
</dbReference>
<dbReference type="Proteomes" id="UP000178776">
    <property type="component" value="Chromosome"/>
</dbReference>
<organism evidence="2 3">
    <name type="scientific">Chromobacterium vaccinii</name>
    <dbReference type="NCBI Taxonomy" id="1108595"/>
    <lineage>
        <taxon>Bacteria</taxon>
        <taxon>Pseudomonadati</taxon>
        <taxon>Pseudomonadota</taxon>
        <taxon>Betaproteobacteria</taxon>
        <taxon>Neisseriales</taxon>
        <taxon>Chromobacteriaceae</taxon>
        <taxon>Chromobacterium</taxon>
    </lineage>
</organism>
<proteinExistence type="predicted"/>
<dbReference type="RefSeq" id="WP_046158687.1">
    <property type="nucleotide sequence ID" value="NZ_CP017707.1"/>
</dbReference>
<gene>
    <name evidence="2" type="ORF">BKX93_21995</name>
</gene>
<dbReference type="InterPro" id="IPR053182">
    <property type="entry name" value="YobU-like_regulator"/>
</dbReference>
<feature type="domain" description="AraC effector-binding" evidence="1">
    <location>
        <begin position="1"/>
        <end position="166"/>
    </location>
</feature>
<dbReference type="AlphaFoldDB" id="A0A1D9LMJ2"/>
<dbReference type="PANTHER" id="PTHR36444">
    <property type="entry name" value="TRANSCRIPTIONAL REGULATOR PROTEIN YOBU-RELATED"/>
    <property type="match status" value="1"/>
</dbReference>
<dbReference type="PANTHER" id="PTHR36444:SF2">
    <property type="entry name" value="TRANSCRIPTIONAL REGULATOR PROTEIN YOBU-RELATED"/>
    <property type="match status" value="1"/>
</dbReference>
<dbReference type="GeneID" id="68843873"/>
<dbReference type="InterPro" id="IPR011256">
    <property type="entry name" value="Reg_factor_effector_dom_sf"/>
</dbReference>
<evidence type="ECO:0000313" key="2">
    <source>
        <dbReference type="EMBL" id="AOZ52414.1"/>
    </source>
</evidence>
<dbReference type="Pfam" id="PF14526">
    <property type="entry name" value="Cass2"/>
    <property type="match status" value="1"/>
</dbReference>
<dbReference type="KEGG" id="cvc:BKX93_21995"/>
<dbReference type="Gene3D" id="3.20.80.10">
    <property type="entry name" value="Regulatory factor, effector binding domain"/>
    <property type="match status" value="1"/>
</dbReference>
<sequence>MDPVIINHPGLSLAGYSIPTRLENGDNLRQIPAFWNDYAERLRQPLLEALGKPHAPEYGVTCDFNPQTGGFRYLIAMECPADGAPPPDSERRSVAPAKYAVFTTPPATDPASFGEAIVATWQHIYQTWLPASAKWEHAPGESFERYDGRCSPGRDTLQMDIYIPIQPKR</sequence>
<protein>
    <submittedName>
        <fullName evidence="2">AraC family transcriptional regulator</fullName>
    </submittedName>
</protein>
<dbReference type="SUPFAM" id="SSF55136">
    <property type="entry name" value="Probable bacterial effector-binding domain"/>
    <property type="match status" value="1"/>
</dbReference>
<reference evidence="2 3" key="1">
    <citation type="submission" date="2016-10" db="EMBL/GenBank/DDBJ databases">
        <title>Chromobacterium muskegensis sp. nov., an insecticidal bacterium isolated from Sphagnum bogs.</title>
        <authorList>
            <person name="Sparks M.E."/>
            <person name="Blackburn M.B."/>
            <person name="Gundersen-Rindal D.E."/>
            <person name="Mitchell A."/>
            <person name="Farrar R."/>
            <person name="Kuhar D."/>
        </authorList>
    </citation>
    <scope>NUCLEOTIDE SEQUENCE [LARGE SCALE GENOMIC DNA]</scope>
    <source>
        <strain evidence="2 3">21-1</strain>
    </source>
</reference>
<dbReference type="STRING" id="1108595.BKX93_21995"/>
<evidence type="ECO:0000259" key="1">
    <source>
        <dbReference type="SMART" id="SM00871"/>
    </source>
</evidence>
<dbReference type="EMBL" id="CP017707">
    <property type="protein sequence ID" value="AOZ52414.1"/>
    <property type="molecule type" value="Genomic_DNA"/>
</dbReference>